<dbReference type="EMBL" id="CP046171">
    <property type="protein sequence ID" value="QIS05605.1"/>
    <property type="molecule type" value="Genomic_DNA"/>
</dbReference>
<dbReference type="PRINTS" id="PR00377">
    <property type="entry name" value="IMPHPHTASES"/>
</dbReference>
<feature type="binding site" evidence="1">
    <location>
        <position position="104"/>
    </location>
    <ligand>
        <name>Mg(2+)</name>
        <dbReference type="ChEBI" id="CHEBI:18420"/>
        <label>1</label>
        <note>catalytic</note>
    </ligand>
</feature>
<feature type="binding site" evidence="1">
    <location>
        <position position="86"/>
    </location>
    <ligand>
        <name>Mg(2+)</name>
        <dbReference type="ChEBI" id="CHEBI:18420"/>
        <label>1</label>
        <note>catalytic</note>
    </ligand>
</feature>
<dbReference type="Proteomes" id="UP000501705">
    <property type="component" value="Chromosome"/>
</dbReference>
<sequence length="271" mass="29074">MGELDSMLHGDRDLIARLVQDNARLLLAWQALDVIDAMSLDAMKRGRHDVTTKPDGTPVTGLELEVERLLVSRIDAAFPSDSVLGEESGVHRKGADLWIIDPIDGTGNYLEGVPIYAHMISYTSNRKVAFSIVSAPGLNARWWALGGAGAFRGDRRIQVSTVADMGAAQLCYGGLRDYDEEAAHRLVRLARRCRRSRGYGNFLPHMLVAEGTYDIAASAPGNAIWDLLPLVHIVTEAGGRMTSFSGGAPNAGTPVLTSNGALHNDAGSVLA</sequence>
<reference evidence="2 3" key="1">
    <citation type="journal article" date="2019" name="ACS Chem. Biol.">
        <title>Identification and Mobilization of a Cryptic Antibiotic Biosynthesis Gene Locus from a Human-Pathogenic Nocardia Isolate.</title>
        <authorList>
            <person name="Herisse M."/>
            <person name="Ishida K."/>
            <person name="Porter J.L."/>
            <person name="Howden B."/>
            <person name="Hertweck C."/>
            <person name="Stinear T.P."/>
            <person name="Pidot S.J."/>
        </authorList>
    </citation>
    <scope>NUCLEOTIDE SEQUENCE [LARGE SCALE GENOMIC DNA]</scope>
    <source>
        <strain evidence="2 3">AUSMDU00024985</strain>
    </source>
</reference>
<evidence type="ECO:0000313" key="2">
    <source>
        <dbReference type="EMBL" id="QIS05605.1"/>
    </source>
</evidence>
<evidence type="ECO:0000313" key="3">
    <source>
        <dbReference type="Proteomes" id="UP000501705"/>
    </source>
</evidence>
<feature type="binding site" evidence="1">
    <location>
        <position position="101"/>
    </location>
    <ligand>
        <name>Mg(2+)</name>
        <dbReference type="ChEBI" id="CHEBI:18420"/>
        <label>1</label>
        <note>catalytic</note>
    </ligand>
</feature>
<feature type="binding site" evidence="1">
    <location>
        <position position="226"/>
    </location>
    <ligand>
        <name>Mg(2+)</name>
        <dbReference type="ChEBI" id="CHEBI:18420"/>
        <label>1</label>
        <note>catalytic</note>
    </ligand>
</feature>
<organism evidence="2 3">
    <name type="scientific">Nocardia brasiliensis</name>
    <dbReference type="NCBI Taxonomy" id="37326"/>
    <lineage>
        <taxon>Bacteria</taxon>
        <taxon>Bacillati</taxon>
        <taxon>Actinomycetota</taxon>
        <taxon>Actinomycetes</taxon>
        <taxon>Mycobacteriales</taxon>
        <taxon>Nocardiaceae</taxon>
        <taxon>Nocardia</taxon>
    </lineage>
</organism>
<comment type="cofactor">
    <cofactor evidence="1">
        <name>Mg(2+)</name>
        <dbReference type="ChEBI" id="CHEBI:18420"/>
    </cofactor>
</comment>
<dbReference type="GO" id="GO:0008934">
    <property type="term" value="F:inositol monophosphate 1-phosphatase activity"/>
    <property type="evidence" value="ECO:0007669"/>
    <property type="project" value="TreeGrafter"/>
</dbReference>
<name>A0A6G9XXD6_NOCBR</name>
<dbReference type="GO" id="GO:0006020">
    <property type="term" value="P:inositol metabolic process"/>
    <property type="evidence" value="ECO:0007669"/>
    <property type="project" value="TreeGrafter"/>
</dbReference>
<dbReference type="Gene3D" id="3.30.540.10">
    <property type="entry name" value="Fructose-1,6-Bisphosphatase, subunit A, domain 1"/>
    <property type="match status" value="1"/>
</dbReference>
<keyword evidence="1" id="KW-0460">Magnesium</keyword>
<gene>
    <name evidence="2" type="ORF">F5X71_27785</name>
</gene>
<dbReference type="Pfam" id="PF00459">
    <property type="entry name" value="Inositol_P"/>
    <property type="match status" value="1"/>
</dbReference>
<evidence type="ECO:0000256" key="1">
    <source>
        <dbReference type="PIRSR" id="PIRSR600760-2"/>
    </source>
</evidence>
<dbReference type="GO" id="GO:0007165">
    <property type="term" value="P:signal transduction"/>
    <property type="evidence" value="ECO:0007669"/>
    <property type="project" value="TreeGrafter"/>
</dbReference>
<protein>
    <submittedName>
        <fullName evidence="2">Histidinol phosphatase</fullName>
    </submittedName>
</protein>
<dbReference type="SUPFAM" id="SSF56655">
    <property type="entry name" value="Carbohydrate phosphatase"/>
    <property type="match status" value="1"/>
</dbReference>
<dbReference type="InterPro" id="IPR000760">
    <property type="entry name" value="Inositol_monophosphatase-like"/>
</dbReference>
<keyword evidence="1" id="KW-0479">Metal-binding</keyword>
<dbReference type="PANTHER" id="PTHR20854:SF4">
    <property type="entry name" value="INOSITOL-1-MONOPHOSPHATASE-RELATED"/>
    <property type="match status" value="1"/>
</dbReference>
<proteinExistence type="predicted"/>
<accession>A0A6G9XXD6</accession>
<dbReference type="PANTHER" id="PTHR20854">
    <property type="entry name" value="INOSITOL MONOPHOSPHATASE"/>
    <property type="match status" value="1"/>
</dbReference>
<dbReference type="GO" id="GO:0046872">
    <property type="term" value="F:metal ion binding"/>
    <property type="evidence" value="ECO:0007669"/>
    <property type="project" value="UniProtKB-KW"/>
</dbReference>
<dbReference type="AlphaFoldDB" id="A0A6G9XXD6"/>
<dbReference type="Gene3D" id="3.40.190.80">
    <property type="match status" value="1"/>
</dbReference>
<feature type="binding site" evidence="1">
    <location>
        <position position="103"/>
    </location>
    <ligand>
        <name>Mg(2+)</name>
        <dbReference type="ChEBI" id="CHEBI:18420"/>
        <label>1</label>
        <note>catalytic</note>
    </ligand>
</feature>